<organism evidence="3">
    <name type="scientific">Gymnodinialimonas phycosphaerae</name>
    <dbReference type="NCBI Taxonomy" id="2841589"/>
    <lineage>
        <taxon>Bacteria</taxon>
        <taxon>Pseudomonadati</taxon>
        <taxon>Pseudomonadota</taxon>
        <taxon>Alphaproteobacteria</taxon>
        <taxon>Rhodobacterales</taxon>
        <taxon>Paracoccaceae</taxon>
        <taxon>Gymnodinialimonas</taxon>
    </lineage>
</organism>
<dbReference type="SUPFAM" id="SSF53474">
    <property type="entry name" value="alpha/beta-Hydrolases"/>
    <property type="match status" value="1"/>
</dbReference>
<evidence type="ECO:0000313" key="4">
    <source>
        <dbReference type="Proteomes" id="UP000693972"/>
    </source>
</evidence>
<feature type="transmembrane region" description="Helical" evidence="1">
    <location>
        <begin position="7"/>
        <end position="26"/>
    </location>
</feature>
<evidence type="ECO:0000313" key="3">
    <source>
        <dbReference type="EMBL" id="QXL87741.1"/>
    </source>
</evidence>
<dbReference type="InterPro" id="IPR029058">
    <property type="entry name" value="AB_hydrolase_fold"/>
</dbReference>
<proteinExistence type="predicted"/>
<dbReference type="EMBL" id="CP078073">
    <property type="protein sequence ID" value="QXL87741.1"/>
    <property type="molecule type" value="Genomic_DNA"/>
</dbReference>
<dbReference type="Proteomes" id="UP000693972">
    <property type="component" value="Unassembled WGS sequence"/>
</dbReference>
<gene>
    <name evidence="3" type="ORF">KUL25_20445</name>
</gene>
<dbReference type="InterPro" id="IPR000073">
    <property type="entry name" value="AB_hydrolase_1"/>
</dbReference>
<keyword evidence="1" id="KW-0812">Transmembrane</keyword>
<keyword evidence="3" id="KW-0378">Hydrolase</keyword>
<dbReference type="Gene3D" id="3.40.50.1820">
    <property type="entry name" value="alpha/beta hydrolase"/>
    <property type="match status" value="1"/>
</dbReference>
<dbReference type="GO" id="GO:0016787">
    <property type="term" value="F:hydrolase activity"/>
    <property type="evidence" value="ECO:0007669"/>
    <property type="project" value="UniProtKB-KW"/>
</dbReference>
<dbReference type="RefSeq" id="WP_257894594.1">
    <property type="nucleotide sequence ID" value="NZ_JAIMBW010000001.1"/>
</dbReference>
<sequence length="328" mass="35397">MRRVLRALLRVVFVGAIGVISAHYFVPREQMARYMLIDGPDLDAPAEWLAEREARFDDITPGAEARIVWAGEEGAASDVVIVYLHGFSATAQEIRPVPDRVAEALGANLIFARLPGHGRSGAAMGAPRAGDWRDETARMLHLARGIGNRVVIIGTSTGGTLASYAATDTDMARDLAAVVLISPNYELANPLGWMLEMPFARLLVPLVAGTERRFDPINADHNTFWTTAYPTSATVTLGTLLRTTRARDVSGVSTPALFLFSDADQVISAPAVRDFAARWGGSTTLIPIAVPEEGGDPFNHVIAGDILSPALTDRVAEDITDWLRETLQ</sequence>
<accession>A0A975YFW4</accession>
<keyword evidence="4" id="KW-1185">Reference proteome</keyword>
<name>A0A975YFW4_9RHOB</name>
<dbReference type="Pfam" id="PF12697">
    <property type="entry name" value="Abhydrolase_6"/>
    <property type="match status" value="1"/>
</dbReference>
<evidence type="ECO:0000259" key="2">
    <source>
        <dbReference type="Pfam" id="PF12697"/>
    </source>
</evidence>
<dbReference type="AlphaFoldDB" id="A0A975YFW4"/>
<keyword evidence="1" id="KW-0472">Membrane</keyword>
<protein>
    <submittedName>
        <fullName evidence="3">Alpha/beta fold hydrolase</fullName>
    </submittedName>
</protein>
<dbReference type="EMBL" id="JAIMBW010000001">
    <property type="protein sequence ID" value="MBY4895138.1"/>
    <property type="molecule type" value="Genomic_DNA"/>
</dbReference>
<keyword evidence="1" id="KW-1133">Transmembrane helix</keyword>
<evidence type="ECO:0000256" key="1">
    <source>
        <dbReference type="SAM" id="Phobius"/>
    </source>
</evidence>
<feature type="domain" description="AB hydrolase-1" evidence="2">
    <location>
        <begin position="81"/>
        <end position="284"/>
    </location>
</feature>
<reference evidence="3 4" key="1">
    <citation type="submission" date="2021-07" db="EMBL/GenBank/DDBJ databases">
        <title>Karlodiniumbacter phycospheric gen. nov., sp. nov., a phycosphere bacterium isolated from karlodinium veneficum.</title>
        <authorList>
            <person name="Peng Y."/>
            <person name="Jiang L."/>
            <person name="Lee J."/>
        </authorList>
    </citation>
    <scope>NUCLEOTIDE SEQUENCE</scope>
    <source>
        <strain evidence="3 4">N5</strain>
    </source>
</reference>